<dbReference type="OrthoDB" id="9811352at2"/>
<dbReference type="Pfam" id="PF00578">
    <property type="entry name" value="AhpC-TSA"/>
    <property type="match status" value="1"/>
</dbReference>
<dbReference type="InterPro" id="IPR050553">
    <property type="entry name" value="Thioredoxin_ResA/DsbE_sf"/>
</dbReference>
<dbReference type="AlphaFoldDB" id="A0A1L3EPS0"/>
<dbReference type="InterPro" id="IPR036249">
    <property type="entry name" value="Thioredoxin-like_sf"/>
</dbReference>
<sequence length="316" mass="34776">MPALSGASSWLNGPALTASGLHGKVVLVDFWTFSCINSLRPLPYLRAWATKYQAQGLVVIGVQSPEFAFEQRLDNVRDALASHAISFPIAVDNGHRVWNAFQNEYWPAIYLIDAEGRIRYHHFGEGDYDQTERAIQALLTEAGASRVDHGLVSVRGEGAEAAPDWDNVKSPETYLGYARTERFASPGGPVPDIRHAYTAPTPLDLNDWALAGDWSMGAEATTVRKAHGRLLFRFHARDLHLVAGPATRGSPLHFRVLIDGKPPGSNHGADTDEQGNGTIDGQRLYQLIRQKAPIDDRTFEIEFLEPGAEVFAFTFG</sequence>
<dbReference type="PANTHER" id="PTHR42852:SF13">
    <property type="entry name" value="PROTEIN DIPZ"/>
    <property type="match status" value="1"/>
</dbReference>
<dbReference type="EMBL" id="CP017480">
    <property type="protein sequence ID" value="APG03073.1"/>
    <property type="molecule type" value="Genomic_DNA"/>
</dbReference>
<dbReference type="RefSeq" id="WP_052767302.1">
    <property type="nucleotide sequence ID" value="NZ_CP017480.1"/>
</dbReference>
<dbReference type="GO" id="GO:0016209">
    <property type="term" value="F:antioxidant activity"/>
    <property type="evidence" value="ECO:0007669"/>
    <property type="project" value="InterPro"/>
</dbReference>
<evidence type="ECO:0000313" key="3">
    <source>
        <dbReference type="Proteomes" id="UP000182987"/>
    </source>
</evidence>
<dbReference type="PROSITE" id="PS51352">
    <property type="entry name" value="THIOREDOXIN_2"/>
    <property type="match status" value="1"/>
</dbReference>
<dbReference type="Proteomes" id="UP000182987">
    <property type="component" value="Chromosome"/>
</dbReference>
<evidence type="ECO:0000259" key="1">
    <source>
        <dbReference type="PROSITE" id="PS51352"/>
    </source>
</evidence>
<keyword evidence="3" id="KW-1185">Reference proteome</keyword>
<evidence type="ECO:0000313" key="2">
    <source>
        <dbReference type="EMBL" id="APG03073.1"/>
    </source>
</evidence>
<dbReference type="Gene3D" id="2.60.120.260">
    <property type="entry name" value="Galactose-binding domain-like"/>
    <property type="match status" value="1"/>
</dbReference>
<organism evidence="2 3">
    <name type="scientific">Luteibacter rhizovicinus DSM 16549</name>
    <dbReference type="NCBI Taxonomy" id="1440763"/>
    <lineage>
        <taxon>Bacteria</taxon>
        <taxon>Pseudomonadati</taxon>
        <taxon>Pseudomonadota</taxon>
        <taxon>Gammaproteobacteria</taxon>
        <taxon>Lysobacterales</taxon>
        <taxon>Rhodanobacteraceae</taxon>
        <taxon>Luteibacter</taxon>
    </lineage>
</organism>
<dbReference type="Gene3D" id="3.40.30.10">
    <property type="entry name" value="Glutaredoxin"/>
    <property type="match status" value="1"/>
</dbReference>
<feature type="domain" description="Thioredoxin" evidence="1">
    <location>
        <begin position="1"/>
        <end position="140"/>
    </location>
</feature>
<dbReference type="InterPro" id="IPR013766">
    <property type="entry name" value="Thioredoxin_domain"/>
</dbReference>
<gene>
    <name evidence="2" type="ORF">BJI69_03570</name>
</gene>
<dbReference type="GO" id="GO:0016491">
    <property type="term" value="F:oxidoreductase activity"/>
    <property type="evidence" value="ECO:0007669"/>
    <property type="project" value="InterPro"/>
</dbReference>
<dbReference type="PANTHER" id="PTHR42852">
    <property type="entry name" value="THIOL:DISULFIDE INTERCHANGE PROTEIN DSBE"/>
    <property type="match status" value="1"/>
</dbReference>
<dbReference type="KEGG" id="lrz:BJI69_03570"/>
<proteinExistence type="predicted"/>
<protein>
    <recommendedName>
        <fullName evidence="1">Thioredoxin domain-containing protein</fullName>
    </recommendedName>
</protein>
<dbReference type="InterPro" id="IPR000866">
    <property type="entry name" value="AhpC/TSA"/>
</dbReference>
<dbReference type="SUPFAM" id="SSF52833">
    <property type="entry name" value="Thioredoxin-like"/>
    <property type="match status" value="1"/>
</dbReference>
<reference evidence="3" key="1">
    <citation type="submission" date="2016-09" db="EMBL/GenBank/DDBJ databases">
        <authorList>
            <person name="Lysoe E."/>
        </authorList>
    </citation>
    <scope>NUCLEOTIDE SEQUENCE [LARGE SCALE GENOMIC DNA]</scope>
    <source>
        <strain evidence="3">LJ96T</strain>
    </source>
</reference>
<accession>A0A1L3EPS0</accession>
<name>A0A1L3EPS0_9GAMM</name>
<dbReference type="Pfam" id="PF17991">
    <property type="entry name" value="Thioredoxin_10"/>
    <property type="match status" value="1"/>
</dbReference>
<dbReference type="InterPro" id="IPR041017">
    <property type="entry name" value="Thioredoxin_10"/>
</dbReference>